<dbReference type="InterPro" id="IPR011009">
    <property type="entry name" value="Kinase-like_dom_sf"/>
</dbReference>
<feature type="compositionally biased region" description="Basic and acidic residues" evidence="7">
    <location>
        <begin position="554"/>
        <end position="566"/>
    </location>
</feature>
<evidence type="ECO:0000256" key="1">
    <source>
        <dbReference type="ARBA" id="ARBA00005527"/>
    </source>
</evidence>
<dbReference type="GO" id="GO:0007165">
    <property type="term" value="P:signal transduction"/>
    <property type="evidence" value="ECO:0007669"/>
    <property type="project" value="TreeGrafter"/>
</dbReference>
<dbReference type="SMART" id="SM00220">
    <property type="entry name" value="S_TKc"/>
    <property type="match status" value="1"/>
</dbReference>
<reference evidence="9" key="1">
    <citation type="submission" date="2016-01" db="EMBL/GenBank/DDBJ databases">
        <title>Reference transcriptome for the parasite Schistocephalus solidus: insights into the molecular evolution of parasitism.</title>
        <authorList>
            <person name="Hebert F.O."/>
            <person name="Grambauer S."/>
            <person name="Barber I."/>
            <person name="Landry C.R."/>
            <person name="Aubin-Horth N."/>
        </authorList>
    </citation>
    <scope>NUCLEOTIDE SEQUENCE</scope>
</reference>
<feature type="non-terminal residue" evidence="9">
    <location>
        <position position="1"/>
    </location>
</feature>
<evidence type="ECO:0000256" key="7">
    <source>
        <dbReference type="SAM" id="MobiDB-lite"/>
    </source>
</evidence>
<dbReference type="InterPro" id="IPR000719">
    <property type="entry name" value="Prot_kinase_dom"/>
</dbReference>
<feature type="compositionally biased region" description="Basic and acidic residues" evidence="7">
    <location>
        <begin position="142"/>
        <end position="151"/>
    </location>
</feature>
<evidence type="ECO:0000256" key="6">
    <source>
        <dbReference type="ARBA" id="ARBA00022840"/>
    </source>
</evidence>
<feature type="compositionally biased region" description="Low complexity" evidence="7">
    <location>
        <begin position="501"/>
        <end position="518"/>
    </location>
</feature>
<keyword evidence="4" id="KW-0547">Nucleotide-binding</keyword>
<feature type="region of interest" description="Disordered" evidence="7">
    <location>
        <begin position="130"/>
        <end position="161"/>
    </location>
</feature>
<dbReference type="InterPro" id="IPR008271">
    <property type="entry name" value="Ser/Thr_kinase_AS"/>
</dbReference>
<feature type="region of interest" description="Disordered" evidence="7">
    <location>
        <begin position="462"/>
        <end position="588"/>
    </location>
</feature>
<dbReference type="Gene3D" id="3.30.200.20">
    <property type="entry name" value="Phosphorylase Kinase, domain 1"/>
    <property type="match status" value="1"/>
</dbReference>
<evidence type="ECO:0000256" key="4">
    <source>
        <dbReference type="ARBA" id="ARBA00022741"/>
    </source>
</evidence>
<feature type="region of interest" description="Disordered" evidence="7">
    <location>
        <begin position="35"/>
        <end position="77"/>
    </location>
</feature>
<feature type="compositionally biased region" description="Low complexity" evidence="7">
    <location>
        <begin position="41"/>
        <end position="65"/>
    </location>
</feature>
<dbReference type="EMBL" id="GEEE01011886">
    <property type="protein sequence ID" value="JAP51339.1"/>
    <property type="molecule type" value="Transcribed_RNA"/>
</dbReference>
<feature type="compositionally biased region" description="Basic and acidic residues" evidence="7">
    <location>
        <begin position="521"/>
        <end position="530"/>
    </location>
</feature>
<dbReference type="GO" id="GO:0005737">
    <property type="term" value="C:cytoplasm"/>
    <property type="evidence" value="ECO:0007669"/>
    <property type="project" value="TreeGrafter"/>
</dbReference>
<accession>A0A0X3PHU5</accession>
<dbReference type="GO" id="GO:0030154">
    <property type="term" value="P:cell differentiation"/>
    <property type="evidence" value="ECO:0007669"/>
    <property type="project" value="TreeGrafter"/>
</dbReference>
<dbReference type="PANTHER" id="PTHR24057:SF0">
    <property type="entry name" value="PROTEIN KINASE SHAGGY-RELATED"/>
    <property type="match status" value="1"/>
</dbReference>
<name>A0A0X3PHU5_SCHSO</name>
<keyword evidence="2" id="KW-0723">Serine/threonine-protein kinase</keyword>
<keyword evidence="5" id="KW-0418">Kinase</keyword>
<dbReference type="AlphaFoldDB" id="A0A0X3PHU5"/>
<dbReference type="InterPro" id="IPR050591">
    <property type="entry name" value="GSK-3"/>
</dbReference>
<dbReference type="SUPFAM" id="SSF56112">
    <property type="entry name" value="Protein kinase-like (PK-like)"/>
    <property type="match status" value="1"/>
</dbReference>
<sequence>FGRIGGGGRRFGGSTELVLTPNWIQTGAMSIASRHNCAPQGNNHAPAASNAATTGTNAANPNTSNRPTGGGHGRSGRIGGGAFANLLSGRLSMPRQLVVQARNALDNTPVPIHLSFTGTIGQGTFGQIEKATLTTPPPPGKSGEHADKSTDSSRVNASGSVSNTETKVLSVAVKRVLQDPRYKNRELSIMQTLNRHPNIVKFYYYYFSTSSGSRSRRSQPTCEGVCTDMPLNTEMDVYLHLVLECFPGSLCELVYVYFQRSQSIPPLTVKLFTYQMLKALAYLHNHQICHRDIKSSNLLVNESSMVLKLCDFGSAKEMVPGSANVSYISSRYYRAPELLFGAQMYTCAIDTWGAGCVLAEMLRHQCLFTGADSVDQLVKIIRVLGTPSAEDIASMNPMYESYNFPDVQSCPVKLFFPRHTPADLLSLMSKMLVYNPTNRLSPKRGLLDPCFDELRDLRASGKLPNGTPLPSHLFDSDPEPPITAAPMGTAGCLGDIKSSTKGGKLSSNESKSKNSLSGGRPGKDCHEKSKSGLKQGDDCNFDFCEKNNSFLGDPMEHASSADRKPADPNPAAAVTPSDVPAGGVAGQS</sequence>
<dbReference type="Gene3D" id="1.10.510.10">
    <property type="entry name" value="Transferase(Phosphotransferase) domain 1"/>
    <property type="match status" value="1"/>
</dbReference>
<protein>
    <recommendedName>
        <fullName evidence="8">Protein kinase domain-containing protein</fullName>
    </recommendedName>
</protein>
<dbReference type="PROSITE" id="PS00108">
    <property type="entry name" value="PROTEIN_KINASE_ST"/>
    <property type="match status" value="1"/>
</dbReference>
<dbReference type="GO" id="GO:0005634">
    <property type="term" value="C:nucleus"/>
    <property type="evidence" value="ECO:0007669"/>
    <property type="project" value="TreeGrafter"/>
</dbReference>
<gene>
    <name evidence="9" type="ORF">TR145951</name>
</gene>
<evidence type="ECO:0000313" key="9">
    <source>
        <dbReference type="EMBL" id="JAP51339.1"/>
    </source>
</evidence>
<dbReference type="GO" id="GO:0004674">
    <property type="term" value="F:protein serine/threonine kinase activity"/>
    <property type="evidence" value="ECO:0007669"/>
    <property type="project" value="UniProtKB-KW"/>
</dbReference>
<dbReference type="GO" id="GO:0005524">
    <property type="term" value="F:ATP binding"/>
    <property type="evidence" value="ECO:0007669"/>
    <property type="project" value="UniProtKB-KW"/>
</dbReference>
<dbReference type="FunFam" id="1.10.510.10:FF:000624">
    <property type="entry name" value="Mitogen-activated protein kinase"/>
    <property type="match status" value="1"/>
</dbReference>
<evidence type="ECO:0000256" key="5">
    <source>
        <dbReference type="ARBA" id="ARBA00022777"/>
    </source>
</evidence>
<evidence type="ECO:0000256" key="3">
    <source>
        <dbReference type="ARBA" id="ARBA00022679"/>
    </source>
</evidence>
<dbReference type="InterPro" id="IPR039192">
    <property type="entry name" value="STKc_GSK3"/>
</dbReference>
<organism evidence="9">
    <name type="scientific">Schistocephalus solidus</name>
    <name type="common">Tapeworm</name>
    <dbReference type="NCBI Taxonomy" id="70667"/>
    <lineage>
        <taxon>Eukaryota</taxon>
        <taxon>Metazoa</taxon>
        <taxon>Spiralia</taxon>
        <taxon>Lophotrochozoa</taxon>
        <taxon>Platyhelminthes</taxon>
        <taxon>Cestoda</taxon>
        <taxon>Eucestoda</taxon>
        <taxon>Diphyllobothriidea</taxon>
        <taxon>Diphyllobothriidae</taxon>
        <taxon>Schistocephalus</taxon>
    </lineage>
</organism>
<proteinExistence type="inferred from homology"/>
<evidence type="ECO:0000259" key="8">
    <source>
        <dbReference type="PROSITE" id="PS50011"/>
    </source>
</evidence>
<evidence type="ECO:0000256" key="2">
    <source>
        <dbReference type="ARBA" id="ARBA00022527"/>
    </source>
</evidence>
<feature type="compositionally biased region" description="Polar residues" evidence="7">
    <location>
        <begin position="152"/>
        <end position="161"/>
    </location>
</feature>
<dbReference type="Pfam" id="PF00069">
    <property type="entry name" value="Pkinase"/>
    <property type="match status" value="1"/>
</dbReference>
<feature type="domain" description="Protein kinase" evidence="8">
    <location>
        <begin position="114"/>
        <end position="451"/>
    </location>
</feature>
<dbReference type="CDD" id="cd14137">
    <property type="entry name" value="STKc_GSK3"/>
    <property type="match status" value="1"/>
</dbReference>
<comment type="similarity">
    <text evidence="1">Belongs to the protein kinase superfamily. CMGC Ser/Thr protein kinase family. GSK-3 subfamily.</text>
</comment>
<dbReference type="PANTHER" id="PTHR24057">
    <property type="entry name" value="GLYCOGEN SYNTHASE KINASE-3 ALPHA"/>
    <property type="match status" value="1"/>
</dbReference>
<keyword evidence="6" id="KW-0067">ATP-binding</keyword>
<feature type="compositionally biased region" description="Gly residues" evidence="7">
    <location>
        <begin position="68"/>
        <end position="77"/>
    </location>
</feature>
<dbReference type="PROSITE" id="PS50011">
    <property type="entry name" value="PROTEIN_KINASE_DOM"/>
    <property type="match status" value="1"/>
</dbReference>
<keyword evidence="3" id="KW-0808">Transferase</keyword>